<feature type="binding site" evidence="11">
    <location>
        <position position="51"/>
    </location>
    <ligand>
        <name>Mg(2+)</name>
        <dbReference type="ChEBI" id="CHEBI:18420"/>
        <label>1</label>
    </ligand>
</feature>
<proteinExistence type="inferred from homology"/>
<dbReference type="SUPFAM" id="SSF53098">
    <property type="entry name" value="Ribonuclease H-like"/>
    <property type="match status" value="1"/>
</dbReference>
<dbReference type="GO" id="GO:0003676">
    <property type="term" value="F:nucleic acid binding"/>
    <property type="evidence" value="ECO:0007669"/>
    <property type="project" value="InterPro"/>
</dbReference>
<dbReference type="CDD" id="cd09278">
    <property type="entry name" value="RNase_HI_prokaryote_like"/>
    <property type="match status" value="1"/>
</dbReference>
<name>A0A1I1YRJ7_THETY</name>
<keyword evidence="8 11" id="KW-0255">Endonuclease</keyword>
<dbReference type="InterPro" id="IPR002156">
    <property type="entry name" value="RNaseH_domain"/>
</dbReference>
<sequence>MSNNIDVVEIYTDGACSGNPGPGGWAAVLLYKGTKKEISGFEENTTNNRMELKAVIEALKALKRPCKVNLYSDSSYVINAFKEGWLEKWQKNNWLKSDKTPVENQELWKELLKVSKRHQINWIKVKGHADSEYNNLCDRLATEQIKRNTKKLQEF</sequence>
<keyword evidence="10 11" id="KW-0460">Magnesium</keyword>
<dbReference type="RefSeq" id="WP_074592669.1">
    <property type="nucleotide sequence ID" value="NZ_FNBS01000046.1"/>
</dbReference>
<dbReference type="GO" id="GO:0000287">
    <property type="term" value="F:magnesium ion binding"/>
    <property type="evidence" value="ECO:0007669"/>
    <property type="project" value="UniProtKB-UniRule"/>
</dbReference>
<evidence type="ECO:0000256" key="5">
    <source>
        <dbReference type="ARBA" id="ARBA00012180"/>
    </source>
</evidence>
<evidence type="ECO:0000256" key="10">
    <source>
        <dbReference type="ARBA" id="ARBA00022842"/>
    </source>
</evidence>
<comment type="cofactor">
    <cofactor evidence="11">
        <name>Mg(2+)</name>
        <dbReference type="ChEBI" id="CHEBI:18420"/>
    </cofactor>
    <text evidence="11">Binds 1 Mg(2+) ion per subunit. May bind a second metal ion at a regulatory site, or after substrate binding.</text>
</comment>
<dbReference type="Gene3D" id="3.30.420.10">
    <property type="entry name" value="Ribonuclease H-like superfamily/Ribonuclease H"/>
    <property type="match status" value="1"/>
</dbReference>
<dbReference type="Pfam" id="PF00075">
    <property type="entry name" value="RNase_H"/>
    <property type="match status" value="1"/>
</dbReference>
<dbReference type="InterPro" id="IPR022892">
    <property type="entry name" value="RNaseHI"/>
</dbReference>
<feature type="binding site" evidence="11">
    <location>
        <position position="13"/>
    </location>
    <ligand>
        <name>Mg(2+)</name>
        <dbReference type="ChEBI" id="CHEBI:18420"/>
        <label>2</label>
    </ligand>
</feature>
<keyword evidence="7 11" id="KW-0479">Metal-binding</keyword>
<dbReference type="FunFam" id="3.30.420.10:FF:000089">
    <property type="entry name" value="Ribonuclease H"/>
    <property type="match status" value="1"/>
</dbReference>
<dbReference type="GO" id="GO:0043137">
    <property type="term" value="P:DNA replication, removal of RNA primer"/>
    <property type="evidence" value="ECO:0007669"/>
    <property type="project" value="TreeGrafter"/>
</dbReference>
<evidence type="ECO:0000256" key="1">
    <source>
        <dbReference type="ARBA" id="ARBA00000077"/>
    </source>
</evidence>
<keyword evidence="6 11" id="KW-0540">Nuclease</keyword>
<evidence type="ECO:0000256" key="9">
    <source>
        <dbReference type="ARBA" id="ARBA00022801"/>
    </source>
</evidence>
<dbReference type="AlphaFoldDB" id="A0A1I1YRJ7"/>
<dbReference type="PROSITE" id="PS50879">
    <property type="entry name" value="RNASE_H_1"/>
    <property type="match status" value="1"/>
</dbReference>
<accession>A0A1I1YRJ7</accession>
<keyword evidence="11" id="KW-0963">Cytoplasm</keyword>
<evidence type="ECO:0000256" key="2">
    <source>
        <dbReference type="ARBA" id="ARBA00004065"/>
    </source>
</evidence>
<comment type="similarity">
    <text evidence="3 11">Belongs to the RNase H family.</text>
</comment>
<evidence type="ECO:0000256" key="4">
    <source>
        <dbReference type="ARBA" id="ARBA00011245"/>
    </source>
</evidence>
<protein>
    <recommendedName>
        <fullName evidence="5 11">Ribonuclease H</fullName>
        <shortName evidence="11">RNase H</shortName>
        <ecNumber evidence="5 11">3.1.26.4</ecNumber>
    </recommendedName>
</protein>
<dbReference type="Proteomes" id="UP000183404">
    <property type="component" value="Unassembled WGS sequence"/>
</dbReference>
<gene>
    <name evidence="11" type="primary">rnhA</name>
    <name evidence="12" type="ORF">SAMN04244560_01854</name>
</gene>
<organism evidence="12 13">
    <name type="scientific">Thermoanaerobacter thermohydrosulfuricus</name>
    <name type="common">Clostridium thermohydrosulfuricum</name>
    <dbReference type="NCBI Taxonomy" id="1516"/>
    <lineage>
        <taxon>Bacteria</taxon>
        <taxon>Bacillati</taxon>
        <taxon>Bacillota</taxon>
        <taxon>Clostridia</taxon>
        <taxon>Thermoanaerobacterales</taxon>
        <taxon>Thermoanaerobacteraceae</taxon>
        <taxon>Thermoanaerobacter</taxon>
    </lineage>
</organism>
<keyword evidence="9 11" id="KW-0378">Hydrolase</keyword>
<evidence type="ECO:0000256" key="11">
    <source>
        <dbReference type="HAMAP-Rule" id="MF_00042"/>
    </source>
</evidence>
<comment type="catalytic activity">
    <reaction evidence="1 11">
        <text>Endonucleolytic cleavage to 5'-phosphomonoester.</text>
        <dbReference type="EC" id="3.1.26.4"/>
    </reaction>
</comment>
<feature type="binding site" evidence="11">
    <location>
        <position position="13"/>
    </location>
    <ligand>
        <name>Mg(2+)</name>
        <dbReference type="ChEBI" id="CHEBI:18420"/>
        <label>1</label>
    </ligand>
</feature>
<reference evidence="12 13" key="1">
    <citation type="submission" date="2016-10" db="EMBL/GenBank/DDBJ databases">
        <authorList>
            <person name="de Groot N.N."/>
        </authorList>
    </citation>
    <scope>NUCLEOTIDE SEQUENCE [LARGE SCALE GENOMIC DNA]</scope>
    <source>
        <strain evidence="12 13">DSM 569</strain>
    </source>
</reference>
<comment type="function">
    <text evidence="2 11">Endonuclease that specifically degrades the RNA of RNA-DNA hybrids.</text>
</comment>
<feature type="binding site" evidence="11">
    <location>
        <position position="138"/>
    </location>
    <ligand>
        <name>Mg(2+)</name>
        <dbReference type="ChEBI" id="CHEBI:18420"/>
        <label>2</label>
    </ligand>
</feature>
<evidence type="ECO:0000256" key="3">
    <source>
        <dbReference type="ARBA" id="ARBA00005300"/>
    </source>
</evidence>
<comment type="subcellular location">
    <subcellularLocation>
        <location evidence="11">Cytoplasm</location>
    </subcellularLocation>
</comment>
<dbReference type="InterPro" id="IPR050092">
    <property type="entry name" value="RNase_H"/>
</dbReference>
<dbReference type="EMBL" id="FNBS01000046">
    <property type="protein sequence ID" value="SDG14192.1"/>
    <property type="molecule type" value="Genomic_DNA"/>
</dbReference>
<dbReference type="InterPro" id="IPR036397">
    <property type="entry name" value="RNaseH_sf"/>
</dbReference>
<evidence type="ECO:0000313" key="13">
    <source>
        <dbReference type="Proteomes" id="UP000183404"/>
    </source>
</evidence>
<evidence type="ECO:0000256" key="6">
    <source>
        <dbReference type="ARBA" id="ARBA00022722"/>
    </source>
</evidence>
<evidence type="ECO:0000313" key="12">
    <source>
        <dbReference type="EMBL" id="SDG14192.1"/>
    </source>
</evidence>
<evidence type="ECO:0000256" key="7">
    <source>
        <dbReference type="ARBA" id="ARBA00022723"/>
    </source>
</evidence>
<dbReference type="HAMAP" id="MF_00042">
    <property type="entry name" value="RNase_H"/>
    <property type="match status" value="1"/>
</dbReference>
<dbReference type="PANTHER" id="PTHR10642">
    <property type="entry name" value="RIBONUCLEASE H1"/>
    <property type="match status" value="1"/>
</dbReference>
<dbReference type="GO" id="GO:0004523">
    <property type="term" value="F:RNA-DNA hybrid ribonuclease activity"/>
    <property type="evidence" value="ECO:0007669"/>
    <property type="project" value="UniProtKB-UniRule"/>
</dbReference>
<dbReference type="InterPro" id="IPR012337">
    <property type="entry name" value="RNaseH-like_sf"/>
</dbReference>
<dbReference type="GO" id="GO:0005737">
    <property type="term" value="C:cytoplasm"/>
    <property type="evidence" value="ECO:0007669"/>
    <property type="project" value="UniProtKB-SubCell"/>
</dbReference>
<evidence type="ECO:0000256" key="8">
    <source>
        <dbReference type="ARBA" id="ARBA00022759"/>
    </source>
</evidence>
<dbReference type="EC" id="3.1.26.4" evidence="5 11"/>
<dbReference type="NCBIfam" id="NF001236">
    <property type="entry name" value="PRK00203.1"/>
    <property type="match status" value="1"/>
</dbReference>
<comment type="subunit">
    <text evidence="4 11">Monomer.</text>
</comment>
<feature type="binding site" evidence="11">
    <location>
        <position position="73"/>
    </location>
    <ligand>
        <name>Mg(2+)</name>
        <dbReference type="ChEBI" id="CHEBI:18420"/>
        <label>1</label>
    </ligand>
</feature>
<dbReference type="PANTHER" id="PTHR10642:SF26">
    <property type="entry name" value="RIBONUCLEASE H1"/>
    <property type="match status" value="1"/>
</dbReference>